<evidence type="ECO:0000313" key="3">
    <source>
        <dbReference type="Proteomes" id="UP000248961"/>
    </source>
</evidence>
<name>A0A395IAX0_ASPHC</name>
<gene>
    <name evidence="2" type="ORF">BO97DRAFT_420539</name>
</gene>
<dbReference type="RefSeq" id="XP_025555382.1">
    <property type="nucleotide sequence ID" value="XM_025696664.1"/>
</dbReference>
<keyword evidence="3" id="KW-1185">Reference proteome</keyword>
<reference evidence="2 3" key="1">
    <citation type="submission" date="2018-02" db="EMBL/GenBank/DDBJ databases">
        <title>The genomes of Aspergillus section Nigri reveals drivers in fungal speciation.</title>
        <authorList>
            <consortium name="DOE Joint Genome Institute"/>
            <person name="Vesth T.C."/>
            <person name="Nybo J."/>
            <person name="Theobald S."/>
            <person name="Brandl J."/>
            <person name="Frisvad J.C."/>
            <person name="Nielsen K.F."/>
            <person name="Lyhne E.K."/>
            <person name="Kogle M.E."/>
            <person name="Kuo A."/>
            <person name="Riley R."/>
            <person name="Clum A."/>
            <person name="Nolan M."/>
            <person name="Lipzen A."/>
            <person name="Salamov A."/>
            <person name="Henrissat B."/>
            <person name="Wiebenga A."/>
            <person name="De vries R.P."/>
            <person name="Grigoriev I.V."/>
            <person name="Mortensen U.H."/>
            <person name="Andersen M.R."/>
            <person name="Baker S.E."/>
        </authorList>
    </citation>
    <scope>NUCLEOTIDE SEQUENCE [LARGE SCALE GENOMIC DNA]</scope>
    <source>
        <strain evidence="2 3">CBS 101889</strain>
    </source>
</reference>
<feature type="region of interest" description="Disordered" evidence="1">
    <location>
        <begin position="109"/>
        <end position="141"/>
    </location>
</feature>
<dbReference type="Proteomes" id="UP000248961">
    <property type="component" value="Unassembled WGS sequence"/>
</dbReference>
<dbReference type="VEuPathDB" id="FungiDB:BO97DRAFT_420539"/>
<dbReference type="EMBL" id="KZ824269">
    <property type="protein sequence ID" value="RAL16228.1"/>
    <property type="molecule type" value="Genomic_DNA"/>
</dbReference>
<organism evidence="2 3">
    <name type="scientific">Aspergillus homomorphus (strain CBS 101889)</name>
    <dbReference type="NCBI Taxonomy" id="1450537"/>
    <lineage>
        <taxon>Eukaryota</taxon>
        <taxon>Fungi</taxon>
        <taxon>Dikarya</taxon>
        <taxon>Ascomycota</taxon>
        <taxon>Pezizomycotina</taxon>
        <taxon>Eurotiomycetes</taxon>
        <taxon>Eurotiomycetidae</taxon>
        <taxon>Eurotiales</taxon>
        <taxon>Aspergillaceae</taxon>
        <taxon>Aspergillus</taxon>
        <taxon>Aspergillus subgen. Circumdati</taxon>
    </lineage>
</organism>
<evidence type="ECO:0000313" key="2">
    <source>
        <dbReference type="EMBL" id="RAL16228.1"/>
    </source>
</evidence>
<accession>A0A395IAX0</accession>
<protein>
    <submittedName>
        <fullName evidence="2">Uncharacterized protein</fullName>
    </submittedName>
</protein>
<dbReference type="AlphaFoldDB" id="A0A395IAX0"/>
<evidence type="ECO:0000256" key="1">
    <source>
        <dbReference type="SAM" id="MobiDB-lite"/>
    </source>
</evidence>
<dbReference type="GeneID" id="37200953"/>
<sequence>MLEEYSLFVLCSASKRVHGAEMSEGGYIQGLVTIARAGRWGLRLRCSGNSSSASYGCITANLAAAACRRLASCGVALTPAILTGLIAHHETGSKRCSARSRVLQDPAMDWSTGGAARSAEPLESSAVESRAGNMGRWTAGQ</sequence>
<proteinExistence type="predicted"/>